<dbReference type="GO" id="GO:0080120">
    <property type="term" value="P:CAAX-box protein maturation"/>
    <property type="evidence" value="ECO:0007669"/>
    <property type="project" value="UniProtKB-ARBA"/>
</dbReference>
<dbReference type="EMBL" id="CP042914">
    <property type="protein sequence ID" value="QEG40306.1"/>
    <property type="molecule type" value="Genomic_DNA"/>
</dbReference>
<gene>
    <name evidence="4" type="ORF">UC8_23130</name>
</gene>
<feature type="transmembrane region" description="Helical" evidence="2">
    <location>
        <begin position="188"/>
        <end position="207"/>
    </location>
</feature>
<dbReference type="AlphaFoldDB" id="A0A5B9QT97"/>
<feature type="transmembrane region" description="Helical" evidence="2">
    <location>
        <begin position="48"/>
        <end position="71"/>
    </location>
</feature>
<keyword evidence="2" id="KW-1133">Transmembrane helix</keyword>
<evidence type="ECO:0000259" key="3">
    <source>
        <dbReference type="Pfam" id="PF02517"/>
    </source>
</evidence>
<dbReference type="PANTHER" id="PTHR43592">
    <property type="entry name" value="CAAX AMINO TERMINAL PROTEASE"/>
    <property type="match status" value="1"/>
</dbReference>
<dbReference type="KEGG" id="rul:UC8_23130"/>
<keyword evidence="4" id="KW-0378">Hydrolase</keyword>
<proteinExistence type="predicted"/>
<reference evidence="4 5" key="1">
    <citation type="submission" date="2019-08" db="EMBL/GenBank/DDBJ databases">
        <title>Deep-cultivation of Planctomycetes and their phenomic and genomic characterization uncovers novel biology.</title>
        <authorList>
            <person name="Wiegand S."/>
            <person name="Jogler M."/>
            <person name="Boedeker C."/>
            <person name="Pinto D."/>
            <person name="Vollmers J."/>
            <person name="Rivas-Marin E."/>
            <person name="Kohn T."/>
            <person name="Peeters S.H."/>
            <person name="Heuer A."/>
            <person name="Rast P."/>
            <person name="Oberbeckmann S."/>
            <person name="Bunk B."/>
            <person name="Jeske O."/>
            <person name="Meyerdierks A."/>
            <person name="Storesund J.E."/>
            <person name="Kallscheuer N."/>
            <person name="Luecker S."/>
            <person name="Lage O.M."/>
            <person name="Pohl T."/>
            <person name="Merkel B.J."/>
            <person name="Hornburger P."/>
            <person name="Mueller R.-W."/>
            <person name="Bruemmer F."/>
            <person name="Labrenz M."/>
            <person name="Spormann A.M."/>
            <person name="Op den Camp H."/>
            <person name="Overmann J."/>
            <person name="Amann R."/>
            <person name="Jetten M.S.M."/>
            <person name="Mascher T."/>
            <person name="Medema M.H."/>
            <person name="Devos D.P."/>
            <person name="Kaster A.-K."/>
            <person name="Ovreas L."/>
            <person name="Rohde M."/>
            <person name="Galperin M.Y."/>
            <person name="Jogler C."/>
        </authorList>
    </citation>
    <scope>NUCLEOTIDE SEQUENCE [LARGE SCALE GENOMIC DNA]</scope>
    <source>
        <strain evidence="4 5">UC8</strain>
    </source>
</reference>
<feature type="compositionally biased region" description="Acidic residues" evidence="1">
    <location>
        <begin position="98"/>
        <end position="131"/>
    </location>
</feature>
<dbReference type="GO" id="GO:0004175">
    <property type="term" value="F:endopeptidase activity"/>
    <property type="evidence" value="ECO:0007669"/>
    <property type="project" value="UniProtKB-ARBA"/>
</dbReference>
<organism evidence="4 5">
    <name type="scientific">Roseimaritima ulvae</name>
    <dbReference type="NCBI Taxonomy" id="980254"/>
    <lineage>
        <taxon>Bacteria</taxon>
        <taxon>Pseudomonadati</taxon>
        <taxon>Planctomycetota</taxon>
        <taxon>Planctomycetia</taxon>
        <taxon>Pirellulales</taxon>
        <taxon>Pirellulaceae</taxon>
        <taxon>Roseimaritima</taxon>
    </lineage>
</organism>
<name>A0A5B9QT97_9BACT</name>
<keyword evidence="2" id="KW-0472">Membrane</keyword>
<feature type="transmembrane region" description="Helical" evidence="2">
    <location>
        <begin position="297"/>
        <end position="324"/>
    </location>
</feature>
<keyword evidence="5" id="KW-1185">Reference proteome</keyword>
<feature type="transmembrane region" description="Helical" evidence="2">
    <location>
        <begin position="146"/>
        <end position="168"/>
    </location>
</feature>
<feature type="transmembrane region" description="Helical" evidence="2">
    <location>
        <begin position="330"/>
        <end position="350"/>
    </location>
</feature>
<protein>
    <submittedName>
        <fullName evidence="4">CAAX amino terminal protease self-immunity</fullName>
    </submittedName>
</protein>
<dbReference type="RefSeq" id="WP_068142589.1">
    <property type="nucleotide sequence ID" value="NZ_CP042914.1"/>
</dbReference>
<dbReference type="InterPro" id="IPR003675">
    <property type="entry name" value="Rce1/LyrA-like_dom"/>
</dbReference>
<dbReference type="Pfam" id="PF02517">
    <property type="entry name" value="Rce1-like"/>
    <property type="match status" value="1"/>
</dbReference>
<evidence type="ECO:0000313" key="5">
    <source>
        <dbReference type="Proteomes" id="UP000325286"/>
    </source>
</evidence>
<dbReference type="OrthoDB" id="258511at2"/>
<dbReference type="Proteomes" id="UP000325286">
    <property type="component" value="Chromosome"/>
</dbReference>
<keyword evidence="4" id="KW-0645">Protease</keyword>
<keyword evidence="2" id="KW-0812">Transmembrane</keyword>
<feature type="region of interest" description="Disordered" evidence="1">
    <location>
        <begin position="89"/>
        <end position="138"/>
    </location>
</feature>
<evidence type="ECO:0000313" key="4">
    <source>
        <dbReference type="EMBL" id="QEG40306.1"/>
    </source>
</evidence>
<dbReference type="GO" id="GO:0006508">
    <property type="term" value="P:proteolysis"/>
    <property type="evidence" value="ECO:0007669"/>
    <property type="project" value="UniProtKB-KW"/>
</dbReference>
<dbReference type="PANTHER" id="PTHR43592:SF15">
    <property type="entry name" value="CAAX AMINO TERMINAL PROTEASE FAMILY PROTEIN"/>
    <property type="match status" value="1"/>
</dbReference>
<evidence type="ECO:0000256" key="2">
    <source>
        <dbReference type="SAM" id="Phobius"/>
    </source>
</evidence>
<feature type="domain" description="CAAX prenyl protease 2/Lysostaphin resistance protein A-like" evidence="3">
    <location>
        <begin position="230"/>
        <end position="342"/>
    </location>
</feature>
<sequence length="352" mass="38549">MTDIGVGMIFAFVLSLCAGGLVAWGWTLHRLWHRLPLYVPEARLPANWGFPEVLLCLGVYILLTAMAGVALRQAGFDLGLGESVTEVATVDPGSVSETETETGTEIETGTEDEQEQQGEVESEAEDNDQEGETAAVPDSNPQRMGLLIAVDGVARVLTIVLVLALLFFQDDQIVRRFGWLPRWRDIALGLVASCMLLPLVFGIQAALAQLVPYEHAVLNIIRESPPVWVLCAMAFTSTMVAPLVEEFFFRGVLQGWFQRLAAPSPMPVDTPATPQPDWVESEQIAAWPWWPIFLSSLLFALVHIGQGAAPIALFFLALGLGYLYRITGRLWASITVHFVLNSISTLMTVLSS</sequence>
<feature type="transmembrane region" description="Helical" evidence="2">
    <location>
        <begin position="6"/>
        <end position="27"/>
    </location>
</feature>
<accession>A0A5B9QT97</accession>
<evidence type="ECO:0000256" key="1">
    <source>
        <dbReference type="SAM" id="MobiDB-lite"/>
    </source>
</evidence>